<evidence type="ECO:0000256" key="1">
    <source>
        <dbReference type="ARBA" id="ARBA00004651"/>
    </source>
</evidence>
<keyword evidence="5 6" id="KW-0472">Membrane</keyword>
<dbReference type="PANTHER" id="PTHR30086:SF20">
    <property type="entry name" value="ARGININE EXPORTER PROTEIN ARGO-RELATED"/>
    <property type="match status" value="1"/>
</dbReference>
<evidence type="ECO:0000256" key="3">
    <source>
        <dbReference type="ARBA" id="ARBA00022692"/>
    </source>
</evidence>
<keyword evidence="4 6" id="KW-1133">Transmembrane helix</keyword>
<dbReference type="AlphaFoldDB" id="A0A916WCU0"/>
<organism evidence="7 8">
    <name type="scientific">Ornithinibacillus halotolerans</name>
    <dbReference type="NCBI Taxonomy" id="1274357"/>
    <lineage>
        <taxon>Bacteria</taxon>
        <taxon>Bacillati</taxon>
        <taxon>Bacillota</taxon>
        <taxon>Bacilli</taxon>
        <taxon>Bacillales</taxon>
        <taxon>Bacillaceae</taxon>
        <taxon>Ornithinibacillus</taxon>
    </lineage>
</organism>
<name>A0A916WCU0_9BACI</name>
<feature type="transmembrane region" description="Helical" evidence="6">
    <location>
        <begin position="38"/>
        <end position="64"/>
    </location>
</feature>
<keyword evidence="8" id="KW-1185">Reference proteome</keyword>
<dbReference type="InterPro" id="IPR001123">
    <property type="entry name" value="LeuE-type"/>
</dbReference>
<sequence>MEPMIHGILLAFGLIIPLGVQNVFIFNQEATQPRFLTAVPAIVTAALCDTLLITLAVTGVSVVLVSFEEIRLVLFTVGFCFLLYMGLVMWRTKPSIDQEKKYLSIKKQISFAASVSLLNPHAILDTFGVIGTSSLLYVGVGKVTFALACITVSWLWFIGLAIIGRVIGSLSQSSNFLYRLNQVSAIIIWTVALYMGSKLIFK</sequence>
<reference evidence="7" key="1">
    <citation type="journal article" date="2014" name="Int. J. Syst. Evol. Microbiol.">
        <title>Complete genome sequence of Corynebacterium casei LMG S-19264T (=DSM 44701T), isolated from a smear-ripened cheese.</title>
        <authorList>
            <consortium name="US DOE Joint Genome Institute (JGI-PGF)"/>
            <person name="Walter F."/>
            <person name="Albersmeier A."/>
            <person name="Kalinowski J."/>
            <person name="Ruckert C."/>
        </authorList>
    </citation>
    <scope>NUCLEOTIDE SEQUENCE</scope>
    <source>
        <strain evidence="7">CGMCC 1.12408</strain>
    </source>
</reference>
<dbReference type="Proteomes" id="UP000613512">
    <property type="component" value="Unassembled WGS sequence"/>
</dbReference>
<evidence type="ECO:0000313" key="8">
    <source>
        <dbReference type="Proteomes" id="UP000613512"/>
    </source>
</evidence>
<feature type="transmembrane region" description="Helical" evidence="6">
    <location>
        <begin position="176"/>
        <end position="196"/>
    </location>
</feature>
<keyword evidence="2" id="KW-1003">Cell membrane</keyword>
<gene>
    <name evidence="7" type="ORF">GCM10008025_31840</name>
</gene>
<evidence type="ECO:0000256" key="4">
    <source>
        <dbReference type="ARBA" id="ARBA00022989"/>
    </source>
</evidence>
<keyword evidence="3 6" id="KW-0812">Transmembrane</keyword>
<dbReference type="RefSeq" id="WP_188385675.1">
    <property type="nucleotide sequence ID" value="NZ_BMEY01000020.1"/>
</dbReference>
<dbReference type="GO" id="GO:0005886">
    <property type="term" value="C:plasma membrane"/>
    <property type="evidence" value="ECO:0007669"/>
    <property type="project" value="UniProtKB-SubCell"/>
</dbReference>
<proteinExistence type="predicted"/>
<feature type="transmembrane region" description="Helical" evidence="6">
    <location>
        <begin position="6"/>
        <end position="26"/>
    </location>
</feature>
<comment type="subcellular location">
    <subcellularLocation>
        <location evidence="1">Cell membrane</location>
        <topology evidence="1">Multi-pass membrane protein</topology>
    </subcellularLocation>
</comment>
<feature type="transmembrane region" description="Helical" evidence="6">
    <location>
        <begin position="111"/>
        <end position="137"/>
    </location>
</feature>
<comment type="caution">
    <text evidence="7">The sequence shown here is derived from an EMBL/GenBank/DDBJ whole genome shotgun (WGS) entry which is preliminary data.</text>
</comment>
<evidence type="ECO:0000256" key="2">
    <source>
        <dbReference type="ARBA" id="ARBA00022475"/>
    </source>
</evidence>
<feature type="transmembrane region" description="Helical" evidence="6">
    <location>
        <begin position="70"/>
        <end position="90"/>
    </location>
</feature>
<evidence type="ECO:0000256" key="6">
    <source>
        <dbReference type="SAM" id="Phobius"/>
    </source>
</evidence>
<dbReference type="GO" id="GO:0015171">
    <property type="term" value="F:amino acid transmembrane transporter activity"/>
    <property type="evidence" value="ECO:0007669"/>
    <property type="project" value="TreeGrafter"/>
</dbReference>
<dbReference type="Pfam" id="PF01810">
    <property type="entry name" value="LysE"/>
    <property type="match status" value="1"/>
</dbReference>
<dbReference type="PANTHER" id="PTHR30086">
    <property type="entry name" value="ARGININE EXPORTER PROTEIN ARGO"/>
    <property type="match status" value="1"/>
</dbReference>
<dbReference type="EMBL" id="BMEY01000020">
    <property type="protein sequence ID" value="GGA86596.1"/>
    <property type="molecule type" value="Genomic_DNA"/>
</dbReference>
<evidence type="ECO:0000256" key="5">
    <source>
        <dbReference type="ARBA" id="ARBA00023136"/>
    </source>
</evidence>
<protein>
    <recommendedName>
        <fullName evidence="9">Amino acid transporter</fullName>
    </recommendedName>
</protein>
<reference evidence="7" key="2">
    <citation type="submission" date="2020-09" db="EMBL/GenBank/DDBJ databases">
        <authorList>
            <person name="Sun Q."/>
            <person name="Zhou Y."/>
        </authorList>
    </citation>
    <scope>NUCLEOTIDE SEQUENCE</scope>
    <source>
        <strain evidence="7">CGMCC 1.12408</strain>
    </source>
</reference>
<evidence type="ECO:0000313" key="7">
    <source>
        <dbReference type="EMBL" id="GGA86596.1"/>
    </source>
</evidence>
<accession>A0A916WCU0</accession>
<evidence type="ECO:0008006" key="9">
    <source>
        <dbReference type="Google" id="ProtNLM"/>
    </source>
</evidence>
<feature type="transmembrane region" description="Helical" evidence="6">
    <location>
        <begin position="143"/>
        <end position="164"/>
    </location>
</feature>